<organism evidence="1 2">
    <name type="scientific">Aetokthonos hydrillicola Thurmond2011</name>
    <dbReference type="NCBI Taxonomy" id="2712845"/>
    <lineage>
        <taxon>Bacteria</taxon>
        <taxon>Bacillati</taxon>
        <taxon>Cyanobacteriota</taxon>
        <taxon>Cyanophyceae</taxon>
        <taxon>Nostocales</taxon>
        <taxon>Hapalosiphonaceae</taxon>
        <taxon>Aetokthonos</taxon>
    </lineage>
</organism>
<accession>A0AAP5IAS1</accession>
<comment type="caution">
    <text evidence="1">The sequence shown here is derived from an EMBL/GenBank/DDBJ whole genome shotgun (WGS) entry which is preliminary data.</text>
</comment>
<gene>
    <name evidence="1" type="ORF">G7B40_026455</name>
</gene>
<proteinExistence type="predicted"/>
<reference evidence="2" key="1">
    <citation type="journal article" date="2021" name="Science">
        <title>Hunting the eagle killer: A cyanobacterial neurotoxin causes vacuolar myelinopathy.</title>
        <authorList>
            <person name="Breinlinger S."/>
            <person name="Phillips T.J."/>
            <person name="Haram B.N."/>
            <person name="Mares J."/>
            <person name="Martinez Yerena J.A."/>
            <person name="Hrouzek P."/>
            <person name="Sobotka R."/>
            <person name="Henderson W.M."/>
            <person name="Schmieder P."/>
            <person name="Williams S.M."/>
            <person name="Lauderdale J.D."/>
            <person name="Wilde H.D."/>
            <person name="Gerrin W."/>
            <person name="Kust A."/>
            <person name="Washington J.W."/>
            <person name="Wagner C."/>
            <person name="Geier B."/>
            <person name="Liebeke M."/>
            <person name="Enke H."/>
            <person name="Niedermeyer T.H.J."/>
            <person name="Wilde S.B."/>
        </authorList>
    </citation>
    <scope>NUCLEOTIDE SEQUENCE [LARGE SCALE GENOMIC DNA]</scope>
    <source>
        <strain evidence="2">Thurmond2011</strain>
    </source>
</reference>
<name>A0AAP5IAS1_9CYAN</name>
<keyword evidence="2" id="KW-1185">Reference proteome</keyword>
<evidence type="ECO:0000313" key="1">
    <source>
        <dbReference type="EMBL" id="MDR9898076.1"/>
    </source>
</evidence>
<dbReference type="RefSeq" id="WP_208341384.1">
    <property type="nucleotide sequence ID" value="NZ_CAWQFN010000879.1"/>
</dbReference>
<sequence>MSTFNKVDKNDLLYQRYQYQGQFKPQNLVFNANLQEFAQRVGYITNLETRGKFSPQEAYQQLEALWEQLRSSYEALGIKEDVTNEL</sequence>
<dbReference type="Pfam" id="PF23856">
    <property type="entry name" value="DUF7219"/>
    <property type="match status" value="1"/>
</dbReference>
<dbReference type="AlphaFoldDB" id="A0AAP5IAS1"/>
<protein>
    <recommendedName>
        <fullName evidence="3">Isopropylmalate/homocitrate/citramalate synthase</fullName>
    </recommendedName>
</protein>
<evidence type="ECO:0000313" key="2">
    <source>
        <dbReference type="Proteomes" id="UP000667802"/>
    </source>
</evidence>
<dbReference type="Proteomes" id="UP000667802">
    <property type="component" value="Unassembled WGS sequence"/>
</dbReference>
<dbReference type="EMBL" id="JAALHA020000015">
    <property type="protein sequence ID" value="MDR9898076.1"/>
    <property type="molecule type" value="Genomic_DNA"/>
</dbReference>
<dbReference type="InterPro" id="IPR055643">
    <property type="entry name" value="DUF7219"/>
</dbReference>
<evidence type="ECO:0008006" key="3">
    <source>
        <dbReference type="Google" id="ProtNLM"/>
    </source>
</evidence>